<dbReference type="PANTHER" id="PTHR46566">
    <property type="entry name" value="1-PHOSPHOFRUCTOKINASE-RELATED"/>
    <property type="match status" value="1"/>
</dbReference>
<keyword evidence="2 6" id="KW-0808">Transferase</keyword>
<dbReference type="SUPFAM" id="SSF53613">
    <property type="entry name" value="Ribokinase-like"/>
    <property type="match status" value="1"/>
</dbReference>
<dbReference type="GO" id="GO:0005829">
    <property type="term" value="C:cytosol"/>
    <property type="evidence" value="ECO:0007669"/>
    <property type="project" value="TreeGrafter"/>
</dbReference>
<dbReference type="Gene3D" id="3.40.1190.20">
    <property type="match status" value="1"/>
</dbReference>
<name>A0A919G6T2_9ACTN</name>
<reference evidence="8" key="1">
    <citation type="journal article" date="2014" name="Int. J. Syst. Evol. Microbiol.">
        <title>Complete genome sequence of Corynebacterium casei LMG S-19264T (=DSM 44701T), isolated from a smear-ripened cheese.</title>
        <authorList>
            <consortium name="US DOE Joint Genome Institute (JGI-PGF)"/>
            <person name="Walter F."/>
            <person name="Albersmeier A."/>
            <person name="Kalinowski J."/>
            <person name="Ruckert C."/>
        </authorList>
    </citation>
    <scope>NUCLEOTIDE SEQUENCE</scope>
    <source>
        <strain evidence="8">JCM 4646</strain>
    </source>
</reference>
<sequence>MIVTVTPNPALDITYTLAELRPHASHRVDTVHEQAGGKGANVARVLQALGRRTAAVLPLGGASGAAVKADLDRAGLSSLTIPLAGGVTRRTVAAVDRDDATMLNEPGPELSGPEWGALVAGVRSLLPTAQALVLSGSLPRGVRPEAYGELVRLARAQGVPVVLDAAGPALTEALGSGPAVIKPNAAELRDATGIDDPPAAARELAKAGARTVVASLGPDGLLAVTPAGTWRAFLSPAAAIRGNPTGAGDAAVAALAMGLADRTPLPQALNHAVALSAATVHAPYAGMFDRRAYERYLTQVQILPA</sequence>
<comment type="similarity">
    <text evidence="1">Belongs to the carbohydrate kinase PfkB family.</text>
</comment>
<evidence type="ECO:0000256" key="6">
    <source>
        <dbReference type="PIRNR" id="PIRNR000535"/>
    </source>
</evidence>
<feature type="domain" description="Carbohydrate kinase PfkB" evidence="7">
    <location>
        <begin position="18"/>
        <end position="285"/>
    </location>
</feature>
<organism evidence="8 9">
    <name type="scientific">Kitasatospora indigofera</name>
    <dbReference type="NCBI Taxonomy" id="67307"/>
    <lineage>
        <taxon>Bacteria</taxon>
        <taxon>Bacillati</taxon>
        <taxon>Actinomycetota</taxon>
        <taxon>Actinomycetes</taxon>
        <taxon>Kitasatosporales</taxon>
        <taxon>Streptomycetaceae</taxon>
        <taxon>Kitasatospora</taxon>
    </lineage>
</organism>
<dbReference type="PROSITE" id="PS00584">
    <property type="entry name" value="PFKB_KINASES_2"/>
    <property type="match status" value="1"/>
</dbReference>
<keyword evidence="9" id="KW-1185">Reference proteome</keyword>
<dbReference type="Proteomes" id="UP000617734">
    <property type="component" value="Unassembled WGS sequence"/>
</dbReference>
<evidence type="ECO:0000256" key="4">
    <source>
        <dbReference type="ARBA" id="ARBA00022777"/>
    </source>
</evidence>
<evidence type="ECO:0000256" key="1">
    <source>
        <dbReference type="ARBA" id="ARBA00010688"/>
    </source>
</evidence>
<reference evidence="8" key="2">
    <citation type="submission" date="2020-09" db="EMBL/GenBank/DDBJ databases">
        <authorList>
            <person name="Sun Q."/>
            <person name="Ohkuma M."/>
        </authorList>
    </citation>
    <scope>NUCLEOTIDE SEQUENCE</scope>
    <source>
        <strain evidence="8">JCM 4646</strain>
    </source>
</reference>
<accession>A0A919G6T2</accession>
<evidence type="ECO:0000259" key="7">
    <source>
        <dbReference type="Pfam" id="PF00294"/>
    </source>
</evidence>
<dbReference type="InterPro" id="IPR011611">
    <property type="entry name" value="PfkB_dom"/>
</dbReference>
<keyword evidence="4 8" id="KW-0418">Kinase</keyword>
<dbReference type="GO" id="GO:0005524">
    <property type="term" value="F:ATP binding"/>
    <property type="evidence" value="ECO:0007669"/>
    <property type="project" value="UniProtKB-KW"/>
</dbReference>
<keyword evidence="5" id="KW-0067">ATP-binding</keyword>
<dbReference type="Pfam" id="PF00294">
    <property type="entry name" value="PfkB"/>
    <property type="match status" value="1"/>
</dbReference>
<gene>
    <name evidence="8" type="ORF">GCM10018781_56640</name>
</gene>
<evidence type="ECO:0000256" key="5">
    <source>
        <dbReference type="ARBA" id="ARBA00022840"/>
    </source>
</evidence>
<keyword evidence="3" id="KW-0547">Nucleotide-binding</keyword>
<dbReference type="EMBL" id="BNBO01000041">
    <property type="protein sequence ID" value="GHH79187.1"/>
    <property type="molecule type" value="Genomic_DNA"/>
</dbReference>
<dbReference type="GO" id="GO:0008443">
    <property type="term" value="F:phosphofructokinase activity"/>
    <property type="evidence" value="ECO:0007669"/>
    <property type="project" value="TreeGrafter"/>
</dbReference>
<dbReference type="PANTHER" id="PTHR46566:SF5">
    <property type="entry name" value="1-PHOSPHOFRUCTOKINASE"/>
    <property type="match status" value="1"/>
</dbReference>
<evidence type="ECO:0000256" key="2">
    <source>
        <dbReference type="ARBA" id="ARBA00022679"/>
    </source>
</evidence>
<dbReference type="InterPro" id="IPR002173">
    <property type="entry name" value="Carboh/pur_kinase_PfkB_CS"/>
</dbReference>
<dbReference type="CDD" id="cd01164">
    <property type="entry name" value="FruK_PfkB_like"/>
    <property type="match status" value="1"/>
</dbReference>
<proteinExistence type="inferred from homology"/>
<dbReference type="PROSITE" id="PS00583">
    <property type="entry name" value="PFKB_KINASES_1"/>
    <property type="match status" value="1"/>
</dbReference>
<dbReference type="GeneID" id="95356010"/>
<dbReference type="InterPro" id="IPR029056">
    <property type="entry name" value="Ribokinase-like"/>
</dbReference>
<evidence type="ECO:0000256" key="3">
    <source>
        <dbReference type="ARBA" id="ARBA00022741"/>
    </source>
</evidence>
<evidence type="ECO:0000313" key="8">
    <source>
        <dbReference type="EMBL" id="GHH79187.1"/>
    </source>
</evidence>
<protein>
    <submittedName>
        <fullName evidence="8">Sugar kinase</fullName>
    </submittedName>
</protein>
<dbReference type="AlphaFoldDB" id="A0A919G6T2"/>
<evidence type="ECO:0000313" key="9">
    <source>
        <dbReference type="Proteomes" id="UP000617734"/>
    </source>
</evidence>
<dbReference type="NCBIfam" id="TIGR03168">
    <property type="entry name" value="1-PFK"/>
    <property type="match status" value="1"/>
</dbReference>
<dbReference type="InterPro" id="IPR017583">
    <property type="entry name" value="Tagatose/fructose_Pkinase"/>
</dbReference>
<dbReference type="PIRSF" id="PIRSF000535">
    <property type="entry name" value="1PFK/6PFK/LacC"/>
    <property type="match status" value="1"/>
</dbReference>
<comment type="caution">
    <text evidence="8">The sequence shown here is derived from an EMBL/GenBank/DDBJ whole genome shotgun (WGS) entry which is preliminary data.</text>
</comment>
<dbReference type="RefSeq" id="WP_190213756.1">
    <property type="nucleotide sequence ID" value="NZ_BNBO01000041.1"/>
</dbReference>